<name>X1QXR7_9ZZZZ</name>
<dbReference type="EMBL" id="BARV01043300">
    <property type="protein sequence ID" value="GAI55670.1"/>
    <property type="molecule type" value="Genomic_DNA"/>
</dbReference>
<keyword evidence="1" id="KW-0732">Signal</keyword>
<accession>X1QXR7</accession>
<evidence type="ECO:0000313" key="2">
    <source>
        <dbReference type="EMBL" id="GAI55670.1"/>
    </source>
</evidence>
<comment type="caution">
    <text evidence="2">The sequence shown here is derived from an EMBL/GenBank/DDBJ whole genome shotgun (WGS) entry which is preliminary data.</text>
</comment>
<protein>
    <submittedName>
        <fullName evidence="2">Uncharacterized protein</fullName>
    </submittedName>
</protein>
<reference evidence="2" key="1">
    <citation type="journal article" date="2014" name="Front. Microbiol.">
        <title>High frequency of phylogenetically diverse reductive dehalogenase-homologous genes in deep subseafloor sedimentary metagenomes.</title>
        <authorList>
            <person name="Kawai M."/>
            <person name="Futagami T."/>
            <person name="Toyoda A."/>
            <person name="Takaki Y."/>
            <person name="Nishi S."/>
            <person name="Hori S."/>
            <person name="Arai W."/>
            <person name="Tsubouchi T."/>
            <person name="Morono Y."/>
            <person name="Uchiyama I."/>
            <person name="Ito T."/>
            <person name="Fujiyama A."/>
            <person name="Inagaki F."/>
            <person name="Takami H."/>
        </authorList>
    </citation>
    <scope>NUCLEOTIDE SEQUENCE</scope>
    <source>
        <strain evidence="2">Expedition CK06-06</strain>
    </source>
</reference>
<sequence>MSGKTWDKLSEDQQLAVTKSIPVWRSKMRKDALEQGEWAIKKMQEETGLQVDTVEDLTPFVEATKPVYDWLYDVLPADTANWAREIVQKIKEIGETIKEEEWFGITM</sequence>
<organism evidence="2">
    <name type="scientific">marine sediment metagenome</name>
    <dbReference type="NCBI Taxonomy" id="412755"/>
    <lineage>
        <taxon>unclassified sequences</taxon>
        <taxon>metagenomes</taxon>
        <taxon>ecological metagenomes</taxon>
    </lineage>
</organism>
<dbReference type="AlphaFoldDB" id="X1QXR7"/>
<proteinExistence type="predicted"/>
<gene>
    <name evidence="2" type="ORF">S06H3_64701</name>
</gene>
<dbReference type="Gene3D" id="3.40.190.170">
    <property type="entry name" value="Bacterial extracellular solute-binding protein, family 7"/>
    <property type="match status" value="1"/>
</dbReference>
<dbReference type="Pfam" id="PF03480">
    <property type="entry name" value="DctP"/>
    <property type="match status" value="1"/>
</dbReference>
<dbReference type="InterPro" id="IPR018389">
    <property type="entry name" value="DctP_fam"/>
</dbReference>
<dbReference type="InterPro" id="IPR038404">
    <property type="entry name" value="TRAP_DctP_sf"/>
</dbReference>
<evidence type="ECO:0000256" key="1">
    <source>
        <dbReference type="ARBA" id="ARBA00022729"/>
    </source>
</evidence>
<dbReference type="GO" id="GO:0055085">
    <property type="term" value="P:transmembrane transport"/>
    <property type="evidence" value="ECO:0007669"/>
    <property type="project" value="InterPro"/>
</dbReference>